<dbReference type="EC" id="1.1.1.100" evidence="4"/>
<evidence type="ECO:0000256" key="2">
    <source>
        <dbReference type="ARBA" id="ARBA00023002"/>
    </source>
</evidence>
<dbReference type="PRINTS" id="PR00081">
    <property type="entry name" value="GDHRDH"/>
</dbReference>
<gene>
    <name evidence="4" type="primary">fabG6</name>
    <name evidence="4" type="ORF">HMPREF0731_4121</name>
</gene>
<dbReference type="PRINTS" id="PR00080">
    <property type="entry name" value="SDRFAMILY"/>
</dbReference>
<dbReference type="InterPro" id="IPR036291">
    <property type="entry name" value="NAD(P)-bd_dom_sf"/>
</dbReference>
<name>D5RSQ9_9PROT</name>
<dbReference type="SUPFAM" id="SSF51735">
    <property type="entry name" value="NAD(P)-binding Rossmann-fold domains"/>
    <property type="match status" value="1"/>
</dbReference>
<evidence type="ECO:0000313" key="5">
    <source>
        <dbReference type="Proteomes" id="UP000005324"/>
    </source>
</evidence>
<proteinExistence type="inferred from homology"/>
<dbReference type="GO" id="GO:0004316">
    <property type="term" value="F:3-oxoacyl-[acyl-carrier-protein] reductase (NADPH) activity"/>
    <property type="evidence" value="ECO:0007669"/>
    <property type="project" value="UniProtKB-EC"/>
</dbReference>
<evidence type="ECO:0000313" key="4">
    <source>
        <dbReference type="EMBL" id="EFH09658.1"/>
    </source>
</evidence>
<sequence length="277" mass="28304">MGVRGNSFPRIFAFMGLLFFPESLMKLSNRVAVITGGASGIGLASAHLFAREGARLALVDRDAAALEAASAALSAEGAEVMVFASDVGAPGAAEADAAAVLARWGRVDVLMTAAGFSTGGTVLTTTPEDWDAVLRANLSGTWLWARAVLPAMRAQGSGSIITVSSQLARAGGRGNSAYIAAKGAILSLTRSMALEFAAEGIRVNAILPGAIETPLLARSFARHADPAVPRAASIARHPMGRLGRPEEVAEAALFLASDASSFTTGSEILVDGGWLAG</sequence>
<dbReference type="NCBIfam" id="NF004791">
    <property type="entry name" value="PRK06138.1"/>
    <property type="match status" value="1"/>
</dbReference>
<dbReference type="Proteomes" id="UP000005324">
    <property type="component" value="Unassembled WGS sequence"/>
</dbReference>
<accession>D5RSQ9</accession>
<evidence type="ECO:0000256" key="1">
    <source>
        <dbReference type="ARBA" id="ARBA00006484"/>
    </source>
</evidence>
<keyword evidence="3" id="KW-0520">NAD</keyword>
<dbReference type="FunFam" id="3.40.50.720:FF:000084">
    <property type="entry name" value="Short-chain dehydrogenase reductase"/>
    <property type="match status" value="1"/>
</dbReference>
<dbReference type="InterPro" id="IPR002347">
    <property type="entry name" value="SDR_fam"/>
</dbReference>
<dbReference type="EMBL" id="ADVL01000753">
    <property type="protein sequence ID" value="EFH09658.1"/>
    <property type="molecule type" value="Genomic_DNA"/>
</dbReference>
<keyword evidence="2 4" id="KW-0560">Oxidoreductase</keyword>
<comment type="similarity">
    <text evidence="1">Belongs to the short-chain dehydrogenases/reductases (SDR) family.</text>
</comment>
<dbReference type="PANTHER" id="PTHR43477:SF4">
    <property type="entry name" value="DEHYDROGENASE_REDUCTASE SDR FAMILY MEMBER 6"/>
    <property type="match status" value="1"/>
</dbReference>
<comment type="caution">
    <text evidence="4">The sequence shown here is derived from an EMBL/GenBank/DDBJ whole genome shotgun (WGS) entry which is preliminary data.</text>
</comment>
<dbReference type="Pfam" id="PF13561">
    <property type="entry name" value="adh_short_C2"/>
    <property type="match status" value="1"/>
</dbReference>
<dbReference type="HOGENOM" id="CLU_010194_1_3_5"/>
<dbReference type="SMR" id="D5RSQ9"/>
<organism evidence="4 5">
    <name type="scientific">Pseudoroseomonas cervicalis ATCC 49957</name>
    <dbReference type="NCBI Taxonomy" id="525371"/>
    <lineage>
        <taxon>Bacteria</taxon>
        <taxon>Pseudomonadati</taxon>
        <taxon>Pseudomonadota</taxon>
        <taxon>Alphaproteobacteria</taxon>
        <taxon>Acetobacterales</taxon>
        <taxon>Roseomonadaceae</taxon>
        <taxon>Roseomonas</taxon>
    </lineage>
</organism>
<evidence type="ECO:0000256" key="3">
    <source>
        <dbReference type="ARBA" id="ARBA00023027"/>
    </source>
</evidence>
<dbReference type="CDD" id="cd05233">
    <property type="entry name" value="SDR_c"/>
    <property type="match status" value="1"/>
</dbReference>
<keyword evidence="5" id="KW-1185">Reference proteome</keyword>
<dbReference type="Gene3D" id="3.40.50.720">
    <property type="entry name" value="NAD(P)-binding Rossmann-like Domain"/>
    <property type="match status" value="1"/>
</dbReference>
<dbReference type="AlphaFoldDB" id="D5RSQ9"/>
<dbReference type="PANTHER" id="PTHR43477">
    <property type="entry name" value="DIHYDROANTICAPSIN 7-DEHYDROGENASE"/>
    <property type="match status" value="1"/>
</dbReference>
<protein>
    <submittedName>
        <fullName evidence="4">Oxidoreductase, short chain dehydrogenase/reductase family protein</fullName>
        <ecNumber evidence="4">1.1.1.100</ecNumber>
    </submittedName>
</protein>
<reference evidence="4 5" key="1">
    <citation type="submission" date="2010-04" db="EMBL/GenBank/DDBJ databases">
        <authorList>
            <person name="Qin X."/>
            <person name="Bachman B."/>
            <person name="Battles P."/>
            <person name="Bell A."/>
            <person name="Bess C."/>
            <person name="Bickham C."/>
            <person name="Chaboub L."/>
            <person name="Chen D."/>
            <person name="Coyle M."/>
            <person name="Deiros D.R."/>
            <person name="Dinh H."/>
            <person name="Forbes L."/>
            <person name="Fowler G."/>
            <person name="Francisco L."/>
            <person name="Fu Q."/>
            <person name="Gubbala S."/>
            <person name="Hale W."/>
            <person name="Han Y."/>
            <person name="Hemphill L."/>
            <person name="Highlander S.K."/>
            <person name="Hirani K."/>
            <person name="Hogues M."/>
            <person name="Jackson L."/>
            <person name="Jakkamsetti A."/>
            <person name="Javaid M."/>
            <person name="Jiang H."/>
            <person name="Korchina V."/>
            <person name="Kovar C."/>
            <person name="Lara F."/>
            <person name="Lee S."/>
            <person name="Mata R."/>
            <person name="Mathew T."/>
            <person name="Moen C."/>
            <person name="Morales K."/>
            <person name="Munidasa M."/>
            <person name="Nazareth L."/>
            <person name="Ngo R."/>
            <person name="Nguyen L."/>
            <person name="Okwuonu G."/>
            <person name="Ongeri F."/>
            <person name="Patil S."/>
            <person name="Petrosino J."/>
            <person name="Pham C."/>
            <person name="Pham P."/>
            <person name="Pu L.-L."/>
            <person name="Puazo M."/>
            <person name="Raj R."/>
            <person name="Reid J."/>
            <person name="Rouhana J."/>
            <person name="Saada N."/>
            <person name="Shang Y."/>
            <person name="Simmons D."/>
            <person name="Thornton R."/>
            <person name="Warren J."/>
            <person name="Weissenberger G."/>
            <person name="Zhang J."/>
            <person name="Zhang L."/>
            <person name="Zhou C."/>
            <person name="Zhu D."/>
            <person name="Muzny D."/>
            <person name="Worley K."/>
            <person name="Gibbs R."/>
        </authorList>
    </citation>
    <scope>NUCLEOTIDE SEQUENCE [LARGE SCALE GENOMIC DNA]</scope>
    <source>
        <strain evidence="4 5">ATCC 49957</strain>
    </source>
</reference>
<dbReference type="InterPro" id="IPR051122">
    <property type="entry name" value="SDR_DHRS6-like"/>
</dbReference>